<dbReference type="Gene3D" id="2.60.60.30">
    <property type="entry name" value="sav2460 like domains"/>
    <property type="match status" value="1"/>
</dbReference>
<dbReference type="InterPro" id="IPR051324">
    <property type="entry name" value="Stress/Tellurium_Resist"/>
</dbReference>
<protein>
    <recommendedName>
        <fullName evidence="2">TerD domain-containing protein</fullName>
    </recommendedName>
</protein>
<dbReference type="PANTHER" id="PTHR32097:SF4">
    <property type="entry name" value="GENERAL STRESS PROTEIN 16U"/>
    <property type="match status" value="1"/>
</dbReference>
<comment type="caution">
    <text evidence="3">The sequence shown here is derived from an EMBL/GenBank/DDBJ whole genome shotgun (WGS) entry which is preliminary data.</text>
</comment>
<dbReference type="Pfam" id="PF02342">
    <property type="entry name" value="TerD"/>
    <property type="match status" value="1"/>
</dbReference>
<dbReference type="InterPro" id="IPR003325">
    <property type="entry name" value="TerD"/>
</dbReference>
<reference evidence="3 4" key="1">
    <citation type="submission" date="2017-10" db="EMBL/GenBank/DDBJ databases">
        <title>The draft genome sequence of Williamsia sp. BULT 1.1 isolated from the semi-arid grassland soils from South Africa.</title>
        <authorList>
            <person name="Kabwe M.H."/>
            <person name="Govender N."/>
            <person name="Mutseka Lunga P."/>
            <person name="Vikram S."/>
            <person name="Makhalanyane T.P."/>
        </authorList>
    </citation>
    <scope>NUCLEOTIDE SEQUENCE [LARGE SCALE GENOMIC DNA]</scope>
    <source>
        <strain evidence="3 4">BULT 1.1</strain>
    </source>
</reference>
<proteinExistence type="inferred from homology"/>
<evidence type="ECO:0000313" key="4">
    <source>
        <dbReference type="Proteomes" id="UP000225108"/>
    </source>
</evidence>
<dbReference type="AlphaFoldDB" id="A0A2G3PP41"/>
<name>A0A2G3PP41_WILMA</name>
<dbReference type="Proteomes" id="UP000225108">
    <property type="component" value="Unassembled WGS sequence"/>
</dbReference>
<evidence type="ECO:0000259" key="2">
    <source>
        <dbReference type="Pfam" id="PF02342"/>
    </source>
</evidence>
<dbReference type="CDD" id="cd06974">
    <property type="entry name" value="TerD_like"/>
    <property type="match status" value="1"/>
</dbReference>
<gene>
    <name evidence="3" type="ORF">CSW57_08080</name>
</gene>
<accession>A0A2G3PP41</accession>
<dbReference type="RefSeq" id="WP_099382302.1">
    <property type="nucleotide sequence ID" value="NZ_PEBD01000005.1"/>
</dbReference>
<evidence type="ECO:0000313" key="3">
    <source>
        <dbReference type="EMBL" id="PHV67618.1"/>
    </source>
</evidence>
<sequence length="659" mass="71839">MASPTLELVRGQNVSLEDINNGNDRLAITVRSRFPTESGVRPDVSILLLGADGKVRSNSDFVFYNQREAAGGSVRISEASAQEGEATEAASSDVLLVDLAALPEDIARVVVSASLDQDAATTFAAAEELEIVVTQSDTAAPSALFRIAIDEPVLALLFGEVYRRGLEWKFRAIGQGFADGLGVLATEFGVEVDPQDDEVSSDEVVDVQPESAPTPQNDNPVGAVASGKQMTIKKVLRPPKLPDWSISEPVDKGEWDRARLFSVSAIGSGDERERRAVSAVLSVMSGVRELGREMVRRSGGPVGAVETFIEPEFDWQDKRYRPDGLLRVTRGLKTWTALIEAKSSTAKLTAEQVQIYVDIARSLGFDAVITISNQLPGADDEHPVKVDRRKLKKVALHHLSWDEIRSVAISMSMHKQVEDSSQGWVLREFVRYLQHPKSGLHGFTDMGPQWGQIREAVKTKTLNADSKGAAEVCHMFDQLVRHIGHDLSCLLSVDVRPIFPRNRADSTSRAQQLADSGVMFGSLRVPGAAGPLTLSVDLRSERVECSMTVDAPREGRPMTRVNWLTKQLAAAHKDTLVEAVFAGRNAAPVGALLGTVREKPEALLPADGKPPKQFKITRGNSLERNRGNVVASANKLVEEFYRNVVQVTRPPRISKPSEA</sequence>
<evidence type="ECO:0000256" key="1">
    <source>
        <dbReference type="ARBA" id="ARBA00008775"/>
    </source>
</evidence>
<dbReference type="EMBL" id="PEBD01000005">
    <property type="protein sequence ID" value="PHV67618.1"/>
    <property type="molecule type" value="Genomic_DNA"/>
</dbReference>
<comment type="similarity">
    <text evidence="1">Belongs to the CAPAB/TerDEXZ family.</text>
</comment>
<organism evidence="3 4">
    <name type="scientific">Williamsia marianensis</name>
    <dbReference type="NCBI Taxonomy" id="85044"/>
    <lineage>
        <taxon>Bacteria</taxon>
        <taxon>Bacillati</taxon>
        <taxon>Actinomycetota</taxon>
        <taxon>Actinomycetes</taxon>
        <taxon>Mycobacteriales</taxon>
        <taxon>Nocardiaceae</taxon>
        <taxon>Williamsia</taxon>
    </lineage>
</organism>
<feature type="domain" description="TerD" evidence="2">
    <location>
        <begin position="6"/>
        <end position="188"/>
    </location>
</feature>
<dbReference type="PANTHER" id="PTHR32097">
    <property type="entry name" value="CAMP-BINDING PROTEIN 1-RELATED"/>
    <property type="match status" value="1"/>
</dbReference>